<feature type="compositionally biased region" description="Low complexity" evidence="1">
    <location>
        <begin position="12"/>
        <end position="21"/>
    </location>
</feature>
<feature type="region of interest" description="Disordered" evidence="1">
    <location>
        <begin position="140"/>
        <end position="198"/>
    </location>
</feature>
<feature type="region of interest" description="Disordered" evidence="1">
    <location>
        <begin position="1"/>
        <end position="21"/>
    </location>
</feature>
<keyword evidence="3" id="KW-1185">Reference proteome</keyword>
<feature type="compositionally biased region" description="Polar residues" evidence="1">
    <location>
        <begin position="167"/>
        <end position="192"/>
    </location>
</feature>
<evidence type="ECO:0000313" key="2">
    <source>
        <dbReference type="EMBL" id="NEG69929.1"/>
    </source>
</evidence>
<evidence type="ECO:0000256" key="1">
    <source>
        <dbReference type="SAM" id="MobiDB-lite"/>
    </source>
</evidence>
<name>A0A6I5N2P5_9BIFI</name>
<evidence type="ECO:0000313" key="3">
    <source>
        <dbReference type="Proteomes" id="UP000469292"/>
    </source>
</evidence>
<comment type="caution">
    <text evidence="2">The sequence shown here is derived from an EMBL/GenBank/DDBJ whole genome shotgun (WGS) entry which is preliminary data.</text>
</comment>
<dbReference type="Proteomes" id="UP000469292">
    <property type="component" value="Unassembled WGS sequence"/>
</dbReference>
<feature type="compositionally biased region" description="Low complexity" evidence="1">
    <location>
        <begin position="140"/>
        <end position="156"/>
    </location>
</feature>
<dbReference type="EMBL" id="VYSG01000001">
    <property type="protein sequence ID" value="NEG69929.1"/>
    <property type="molecule type" value="Genomic_DNA"/>
</dbReference>
<dbReference type="AlphaFoldDB" id="A0A6I5N2P5"/>
<protein>
    <recommendedName>
        <fullName evidence="4">Phospholipase D-like domain-containing protein</fullName>
    </recommendedName>
</protein>
<evidence type="ECO:0008006" key="4">
    <source>
        <dbReference type="Google" id="ProtNLM"/>
    </source>
</evidence>
<accession>A0A6I5N2P5</accession>
<reference evidence="2 3" key="1">
    <citation type="submission" date="2019-09" db="EMBL/GenBank/DDBJ databases">
        <title>Phylogenetic characterization of a novel taxon of the genus Bifidobacterium: Bifidobacterium choloepi sp. nov.</title>
        <authorList>
            <person name="Modesto M."/>
            <person name="Satti M."/>
        </authorList>
    </citation>
    <scope>NUCLEOTIDE SEQUENCE [LARGE SCALE GENOMIC DNA]</scope>
    <source>
        <strain evidence="2 3">BRDM6</strain>
    </source>
</reference>
<dbReference type="Gene3D" id="3.30.870.10">
    <property type="entry name" value="Endonuclease Chain A"/>
    <property type="match status" value="1"/>
</dbReference>
<organism evidence="2 3">
    <name type="scientific">Bifidobacterium choloepi</name>
    <dbReference type="NCBI Taxonomy" id="2614131"/>
    <lineage>
        <taxon>Bacteria</taxon>
        <taxon>Bacillati</taxon>
        <taxon>Actinomycetota</taxon>
        <taxon>Actinomycetes</taxon>
        <taxon>Bifidobacteriales</taxon>
        <taxon>Bifidobacteriaceae</taxon>
        <taxon>Bifidobacterium</taxon>
    </lineage>
</organism>
<proteinExistence type="predicted"/>
<dbReference type="RefSeq" id="WP_163227435.1">
    <property type="nucleotide sequence ID" value="NZ_VYSG01000001.1"/>
</dbReference>
<gene>
    <name evidence="2" type="ORF">F6S87_04820</name>
</gene>
<sequence>MAAEGSIPANRPTTPTDPAATDDATASILQDVLTGFITPQPQATGNFAPALIANSPTTSTMADSLSEEITHSDSFDMPVAFVSPGAVQSLLQDFYDHRDAGGRTSRIITSTKNYFNSPRAFWQLLHLQKETGIEVRVWSDSNTSNDSSVSSLTPSSAGAGEAKPSRWESQPTCNASNWSNANRQLQNSPSVSRESDSPCQYRHVKHLRGRTSVLYFCSAMHQFQALHHRHAWEF</sequence>